<proteinExistence type="predicted"/>
<keyword evidence="2" id="KW-0804">Transcription</keyword>
<dbReference type="Gene3D" id="1.10.10.60">
    <property type="entry name" value="Homeodomain-like"/>
    <property type="match status" value="1"/>
</dbReference>
<dbReference type="RefSeq" id="WP_128445373.1">
    <property type="nucleotide sequence ID" value="NZ_SBIP01000006.1"/>
</dbReference>
<organism evidence="4 5">
    <name type="scientific">Neorhizobium lilium</name>
    <dbReference type="NCBI Taxonomy" id="2503024"/>
    <lineage>
        <taxon>Bacteria</taxon>
        <taxon>Pseudomonadati</taxon>
        <taxon>Pseudomonadota</taxon>
        <taxon>Alphaproteobacteria</taxon>
        <taxon>Hyphomicrobiales</taxon>
        <taxon>Rhizobiaceae</taxon>
        <taxon>Rhizobium/Agrobacterium group</taxon>
        <taxon>Neorhizobium</taxon>
    </lineage>
</organism>
<keyword evidence="1" id="KW-0805">Transcription regulation</keyword>
<name>A0A444LAR8_9HYPH</name>
<evidence type="ECO:0000256" key="1">
    <source>
        <dbReference type="ARBA" id="ARBA00023015"/>
    </source>
</evidence>
<feature type="domain" description="HTH araC/xylS-type" evidence="3">
    <location>
        <begin position="40"/>
        <end position="99"/>
    </location>
</feature>
<evidence type="ECO:0000256" key="2">
    <source>
        <dbReference type="ARBA" id="ARBA00023163"/>
    </source>
</evidence>
<evidence type="ECO:0000313" key="4">
    <source>
        <dbReference type="EMBL" id="RWX74712.1"/>
    </source>
</evidence>
<dbReference type="EMBL" id="SBIP01000006">
    <property type="protein sequence ID" value="RWX74712.1"/>
    <property type="molecule type" value="Genomic_DNA"/>
</dbReference>
<gene>
    <name evidence="4" type="ORF">EPK99_22630</name>
</gene>
<dbReference type="GO" id="GO:0043565">
    <property type="term" value="F:sequence-specific DNA binding"/>
    <property type="evidence" value="ECO:0007669"/>
    <property type="project" value="InterPro"/>
</dbReference>
<dbReference type="AlphaFoldDB" id="A0A444LAR8"/>
<dbReference type="Proteomes" id="UP000287687">
    <property type="component" value="Unassembled WGS sequence"/>
</dbReference>
<dbReference type="InterPro" id="IPR018060">
    <property type="entry name" value="HTH_AraC"/>
</dbReference>
<dbReference type="OrthoDB" id="186587at2"/>
<comment type="caution">
    <text evidence="4">The sequence shown here is derived from an EMBL/GenBank/DDBJ whole genome shotgun (WGS) entry which is preliminary data.</text>
</comment>
<evidence type="ECO:0000313" key="5">
    <source>
        <dbReference type="Proteomes" id="UP000287687"/>
    </source>
</evidence>
<accession>A0A444LAR8</accession>
<sequence>MFLLQSRGRAANIAANDHIARSAADCLRYSIDRFGRRACLAEPWSIDRIASEARVSVQTIQRHVRDATGMAPGGWLQGERVVQARELLEETCQSPGTDK</sequence>
<evidence type="ECO:0000259" key="3">
    <source>
        <dbReference type="PROSITE" id="PS01124"/>
    </source>
</evidence>
<dbReference type="PROSITE" id="PS01124">
    <property type="entry name" value="HTH_ARAC_FAMILY_2"/>
    <property type="match status" value="1"/>
</dbReference>
<protein>
    <recommendedName>
        <fullName evidence="3">HTH araC/xylS-type domain-containing protein</fullName>
    </recommendedName>
</protein>
<keyword evidence="5" id="KW-1185">Reference proteome</keyword>
<dbReference type="InterPro" id="IPR009057">
    <property type="entry name" value="Homeodomain-like_sf"/>
</dbReference>
<dbReference type="SUPFAM" id="SSF46689">
    <property type="entry name" value="Homeodomain-like"/>
    <property type="match status" value="1"/>
</dbReference>
<reference evidence="4 5" key="1">
    <citation type="submission" date="2019-01" db="EMBL/GenBank/DDBJ databases">
        <title>The draft genome of Rhizobium sp. 24NR.</title>
        <authorList>
            <person name="Liu L."/>
            <person name="Liang L."/>
            <person name="Shi S."/>
            <person name="Xu L."/>
            <person name="Wang X."/>
            <person name="Li L."/>
            <person name="Zhang X."/>
        </authorList>
    </citation>
    <scope>NUCLEOTIDE SEQUENCE [LARGE SCALE GENOMIC DNA]</scope>
    <source>
        <strain evidence="4 5">24NR</strain>
    </source>
</reference>
<dbReference type="SMART" id="SM00342">
    <property type="entry name" value="HTH_ARAC"/>
    <property type="match status" value="1"/>
</dbReference>
<dbReference type="GO" id="GO:0003700">
    <property type="term" value="F:DNA-binding transcription factor activity"/>
    <property type="evidence" value="ECO:0007669"/>
    <property type="project" value="InterPro"/>
</dbReference>